<reference evidence="2" key="1">
    <citation type="journal article" date="2014" name="Int. J. Syst. Evol. Microbiol.">
        <title>Complete genome sequence of Corynebacterium casei LMG S-19264T (=DSM 44701T), isolated from a smear-ripened cheese.</title>
        <authorList>
            <consortium name="US DOE Joint Genome Institute (JGI-PGF)"/>
            <person name="Walter F."/>
            <person name="Albersmeier A."/>
            <person name="Kalinowski J."/>
            <person name="Ruckert C."/>
        </authorList>
    </citation>
    <scope>NUCLEOTIDE SEQUENCE</scope>
    <source>
        <strain evidence="2">CGMCC 4.7679</strain>
    </source>
</reference>
<dbReference type="InterPro" id="IPR011060">
    <property type="entry name" value="RibuloseP-bd_barrel"/>
</dbReference>
<feature type="compositionally biased region" description="Low complexity" evidence="1">
    <location>
        <begin position="43"/>
        <end position="53"/>
    </location>
</feature>
<keyword evidence="3" id="KW-1185">Reference proteome</keyword>
<gene>
    <name evidence="2" type="ORF">GCM10017566_47220</name>
</gene>
<reference evidence="2" key="2">
    <citation type="submission" date="2020-09" db="EMBL/GenBank/DDBJ databases">
        <authorList>
            <person name="Sun Q."/>
            <person name="Zhou Y."/>
        </authorList>
    </citation>
    <scope>NUCLEOTIDE SEQUENCE</scope>
    <source>
        <strain evidence="2">CGMCC 4.7679</strain>
    </source>
</reference>
<dbReference type="Gene3D" id="3.20.20.70">
    <property type="entry name" value="Aldolase class I"/>
    <property type="match status" value="1"/>
</dbReference>
<evidence type="ECO:0000256" key="1">
    <source>
        <dbReference type="SAM" id="MobiDB-lite"/>
    </source>
</evidence>
<dbReference type="Proteomes" id="UP000658656">
    <property type="component" value="Unassembled WGS sequence"/>
</dbReference>
<dbReference type="AlphaFoldDB" id="A0A8H9IVY8"/>
<accession>A0A8H9IVY8</accession>
<dbReference type="SUPFAM" id="SSF51366">
    <property type="entry name" value="Ribulose-phoshate binding barrel"/>
    <property type="match status" value="1"/>
</dbReference>
<dbReference type="UniPathway" id="UPA00035">
    <property type="reaction ID" value="UER00044"/>
</dbReference>
<dbReference type="InterPro" id="IPR013785">
    <property type="entry name" value="Aldolase_TIM"/>
</dbReference>
<evidence type="ECO:0000313" key="2">
    <source>
        <dbReference type="EMBL" id="GHF68017.1"/>
    </source>
</evidence>
<proteinExistence type="predicted"/>
<organism evidence="2 3">
    <name type="scientific">Amycolatopsis bartoniae</name>
    <dbReference type="NCBI Taxonomy" id="941986"/>
    <lineage>
        <taxon>Bacteria</taxon>
        <taxon>Bacillati</taxon>
        <taxon>Actinomycetota</taxon>
        <taxon>Actinomycetes</taxon>
        <taxon>Pseudonocardiales</taxon>
        <taxon>Pseudonocardiaceae</taxon>
        <taxon>Amycolatopsis</taxon>
    </lineage>
</organism>
<dbReference type="GO" id="GO:0000162">
    <property type="term" value="P:L-tryptophan biosynthetic process"/>
    <property type="evidence" value="ECO:0007669"/>
    <property type="project" value="UniProtKB-UniPathway"/>
</dbReference>
<dbReference type="EMBL" id="BNAV01000007">
    <property type="protein sequence ID" value="GHF68017.1"/>
    <property type="molecule type" value="Genomic_DNA"/>
</dbReference>
<protein>
    <submittedName>
        <fullName evidence="2">Uncharacterized protein</fullName>
    </submittedName>
</protein>
<comment type="caution">
    <text evidence="2">The sequence shown here is derived from an EMBL/GenBank/DDBJ whole genome shotgun (WGS) entry which is preliminary data.</text>
</comment>
<sequence>MVAPSSTDEQLAETVAAGTGFGYTSALMGVTGARSSVDALAAGRARTAHGRGAQPNHFKARRRP</sequence>
<name>A0A8H9IVY8_9PSEU</name>
<feature type="region of interest" description="Disordered" evidence="1">
    <location>
        <begin position="43"/>
        <end position="64"/>
    </location>
</feature>
<evidence type="ECO:0000313" key="3">
    <source>
        <dbReference type="Proteomes" id="UP000658656"/>
    </source>
</evidence>